<reference evidence="2" key="1">
    <citation type="submission" date="2019-11" db="EMBL/GenBank/DDBJ databases">
        <title>Microbial mats filling the niche in hypersaline microbial mats.</title>
        <authorList>
            <person name="Wong H.L."/>
            <person name="Macleod F.I."/>
            <person name="White R.A. III"/>
            <person name="Burns B.P."/>
        </authorList>
    </citation>
    <scope>NUCLEOTIDE SEQUENCE</scope>
    <source>
        <strain evidence="2">Rbin_158</strain>
    </source>
</reference>
<evidence type="ECO:0000256" key="1">
    <source>
        <dbReference type="SAM" id="Phobius"/>
    </source>
</evidence>
<sequence length="299" mass="33029">MLCGKVAVWRLNRGWRGMIFLLFSIACSVSIAHVFKYAEQKMVPTFALLAINYLVGSIVAFVGCDAAFARVLSAPLLGLGSLLGGLFVLCYILMVLTIKHLGVTIPVSLMRLSAVLPTFGSIMFFAEVPRLIQLVGIVLAFLSLPLASKHRLRVTNLLRVLHNGFGWGLMLFGAFGVTNFLFKIQREVFPLENPYHFLAIIFSTAFLVSSLMVWRQGVPFSRQVIGMGAVLGVLNLFSGYFFMKALQGLPGMVVYPINGIGIILVSAITSMVLWKERLTRNNYVFILLASCALLLIYPR</sequence>
<feature type="transmembrane region" description="Helical" evidence="1">
    <location>
        <begin position="194"/>
        <end position="212"/>
    </location>
</feature>
<organism evidence="2 3">
    <name type="scientific">candidate division KSB3 bacterium</name>
    <dbReference type="NCBI Taxonomy" id="2044937"/>
    <lineage>
        <taxon>Bacteria</taxon>
        <taxon>candidate division KSB3</taxon>
    </lineage>
</organism>
<feature type="transmembrane region" description="Helical" evidence="1">
    <location>
        <begin position="131"/>
        <end position="148"/>
    </location>
</feature>
<feature type="transmembrane region" description="Helical" evidence="1">
    <location>
        <begin position="47"/>
        <end position="68"/>
    </location>
</feature>
<evidence type="ECO:0008006" key="4">
    <source>
        <dbReference type="Google" id="ProtNLM"/>
    </source>
</evidence>
<proteinExistence type="predicted"/>
<dbReference type="PROSITE" id="PS51257">
    <property type="entry name" value="PROKAR_LIPOPROTEIN"/>
    <property type="match status" value="1"/>
</dbReference>
<dbReference type="SUPFAM" id="SSF103481">
    <property type="entry name" value="Multidrug resistance efflux transporter EmrE"/>
    <property type="match status" value="1"/>
</dbReference>
<evidence type="ECO:0000313" key="3">
    <source>
        <dbReference type="Proteomes" id="UP000649604"/>
    </source>
</evidence>
<keyword evidence="1" id="KW-1133">Transmembrane helix</keyword>
<feature type="transmembrane region" description="Helical" evidence="1">
    <location>
        <begin position="255"/>
        <end position="274"/>
    </location>
</feature>
<feature type="transmembrane region" description="Helical" evidence="1">
    <location>
        <begin position="160"/>
        <end position="182"/>
    </location>
</feature>
<comment type="caution">
    <text evidence="2">The sequence shown here is derived from an EMBL/GenBank/DDBJ whole genome shotgun (WGS) entry which is preliminary data.</text>
</comment>
<dbReference type="Gene3D" id="1.10.3730.20">
    <property type="match status" value="1"/>
</dbReference>
<keyword evidence="1" id="KW-0472">Membrane</keyword>
<dbReference type="EMBL" id="WJJP01000446">
    <property type="protein sequence ID" value="MBD3325660.1"/>
    <property type="molecule type" value="Genomic_DNA"/>
</dbReference>
<dbReference type="AlphaFoldDB" id="A0A9D5JWY8"/>
<evidence type="ECO:0000313" key="2">
    <source>
        <dbReference type="EMBL" id="MBD3325660.1"/>
    </source>
</evidence>
<gene>
    <name evidence="2" type="ORF">GF339_13830</name>
</gene>
<name>A0A9D5JWY8_9BACT</name>
<keyword evidence="1" id="KW-0812">Transmembrane</keyword>
<feature type="transmembrane region" description="Helical" evidence="1">
    <location>
        <begin position="15"/>
        <end position="35"/>
    </location>
</feature>
<feature type="transmembrane region" description="Helical" evidence="1">
    <location>
        <begin position="224"/>
        <end position="243"/>
    </location>
</feature>
<dbReference type="Proteomes" id="UP000649604">
    <property type="component" value="Unassembled WGS sequence"/>
</dbReference>
<protein>
    <recommendedName>
        <fullName evidence="4">EamA domain-containing protein</fullName>
    </recommendedName>
</protein>
<accession>A0A9D5JWY8</accession>
<feature type="transmembrane region" description="Helical" evidence="1">
    <location>
        <begin position="281"/>
        <end position="298"/>
    </location>
</feature>
<feature type="transmembrane region" description="Helical" evidence="1">
    <location>
        <begin position="74"/>
        <end position="96"/>
    </location>
</feature>
<dbReference type="InterPro" id="IPR037185">
    <property type="entry name" value="EmrE-like"/>
</dbReference>